<dbReference type="PANTHER" id="PTHR10516:SF443">
    <property type="entry name" value="FK506-BINDING PROTEIN 59-RELATED"/>
    <property type="match status" value="1"/>
</dbReference>
<dbReference type="GO" id="GO:0005737">
    <property type="term" value="C:cytoplasm"/>
    <property type="evidence" value="ECO:0007669"/>
    <property type="project" value="TreeGrafter"/>
</dbReference>
<feature type="compositionally biased region" description="Acidic residues" evidence="6">
    <location>
        <begin position="113"/>
        <end position="122"/>
    </location>
</feature>
<evidence type="ECO:0000256" key="1">
    <source>
        <dbReference type="ARBA" id="ARBA00000971"/>
    </source>
</evidence>
<reference evidence="11 12" key="1">
    <citation type="submission" date="2018-08" db="EMBL/GenBank/DDBJ databases">
        <title>Genomic investigation of the strawberry pathogen Phytophthora fragariae indicates pathogenicity is determined by transcriptional variation in three key races.</title>
        <authorList>
            <person name="Adams T.M."/>
            <person name="Armitage A.D."/>
            <person name="Sobczyk M.K."/>
            <person name="Bates H.J."/>
            <person name="Dunwell J.M."/>
            <person name="Nellist C.F."/>
            <person name="Harrison R.J."/>
        </authorList>
    </citation>
    <scope>NUCLEOTIDE SEQUENCE [LARGE SCALE GENOMIC DNA]</scope>
    <source>
        <strain evidence="10 11">A4</strain>
        <strain evidence="9 12">NOV-5</strain>
    </source>
</reference>
<dbReference type="Gene3D" id="3.10.50.40">
    <property type="match status" value="1"/>
</dbReference>
<evidence type="ECO:0000256" key="7">
    <source>
        <dbReference type="SAM" id="Phobius"/>
    </source>
</evidence>
<dbReference type="InterPro" id="IPR001179">
    <property type="entry name" value="PPIase_FKBP_dom"/>
</dbReference>
<evidence type="ECO:0000256" key="5">
    <source>
        <dbReference type="PROSITE-ProRule" id="PRU00277"/>
    </source>
</evidence>
<comment type="caution">
    <text evidence="10">The sequence shown here is derived from an EMBL/GenBank/DDBJ whole genome shotgun (WGS) entry which is preliminary data.</text>
</comment>
<keyword evidence="7" id="KW-0472">Membrane</keyword>
<dbReference type="SUPFAM" id="SSF54534">
    <property type="entry name" value="FKBP-like"/>
    <property type="match status" value="1"/>
</dbReference>
<proteinExistence type="predicted"/>
<evidence type="ECO:0000256" key="2">
    <source>
        <dbReference type="ARBA" id="ARBA00013194"/>
    </source>
</evidence>
<dbReference type="GO" id="GO:0003755">
    <property type="term" value="F:peptidyl-prolyl cis-trans isomerase activity"/>
    <property type="evidence" value="ECO:0007669"/>
    <property type="project" value="UniProtKB-KW"/>
</dbReference>
<keyword evidence="3 5" id="KW-0697">Rotamase</keyword>
<feature type="compositionally biased region" description="Basic residues" evidence="6">
    <location>
        <begin position="127"/>
        <end position="148"/>
    </location>
</feature>
<evidence type="ECO:0000256" key="6">
    <source>
        <dbReference type="SAM" id="MobiDB-lite"/>
    </source>
</evidence>
<evidence type="ECO:0000256" key="3">
    <source>
        <dbReference type="ARBA" id="ARBA00023110"/>
    </source>
</evidence>
<accession>A0A6A4DT95</accession>
<keyword evidence="4 5" id="KW-0413">Isomerase</keyword>
<organism evidence="10 11">
    <name type="scientific">Phytophthora fragariae</name>
    <dbReference type="NCBI Taxonomy" id="53985"/>
    <lineage>
        <taxon>Eukaryota</taxon>
        <taxon>Sar</taxon>
        <taxon>Stramenopiles</taxon>
        <taxon>Oomycota</taxon>
        <taxon>Peronosporomycetes</taxon>
        <taxon>Peronosporales</taxon>
        <taxon>Peronosporaceae</taxon>
        <taxon>Phytophthora</taxon>
    </lineage>
</organism>
<dbReference type="EMBL" id="QXGA01000734">
    <property type="protein sequence ID" value="KAE9142069.1"/>
    <property type="molecule type" value="Genomic_DNA"/>
</dbReference>
<sequence length="221" mass="24499">MELSLSKLDAFFLGVVTAFIVVILLLTSGSIRQEGGRACNAERSGVVEFMKVATSVAAIVWELWKVSGRADSGRGAGGQGYHIRDNEARRAHLDVDNGAIHRSRFHRRGLQESSDEDREEELEMTRDRRRRGRAGRGRRVRDRARHGLRQGPRPAAEVLEHEGPGQTPFTFSVGLGQVIKGWDEGVLGMKLEETARLTCTPDYAYGAGGFPAWGYPFHLLL</sequence>
<dbReference type="Pfam" id="PF00254">
    <property type="entry name" value="FKBP_C"/>
    <property type="match status" value="1"/>
</dbReference>
<evidence type="ECO:0000313" key="12">
    <source>
        <dbReference type="Proteomes" id="UP000440732"/>
    </source>
</evidence>
<name>A0A6A4DT95_9STRA</name>
<dbReference type="EC" id="5.2.1.8" evidence="2 5"/>
<evidence type="ECO:0000259" key="8">
    <source>
        <dbReference type="PROSITE" id="PS50059"/>
    </source>
</evidence>
<feature type="region of interest" description="Disordered" evidence="6">
    <location>
        <begin position="104"/>
        <end position="164"/>
    </location>
</feature>
<feature type="transmembrane region" description="Helical" evidence="7">
    <location>
        <begin position="12"/>
        <end position="31"/>
    </location>
</feature>
<dbReference type="InterPro" id="IPR046357">
    <property type="entry name" value="PPIase_dom_sf"/>
</dbReference>
<feature type="domain" description="PPIase FKBP-type" evidence="8">
    <location>
        <begin position="137"/>
        <end position="221"/>
    </location>
</feature>
<dbReference type="EMBL" id="QXGE01000443">
    <property type="protein sequence ID" value="KAE9312369.1"/>
    <property type="molecule type" value="Genomic_DNA"/>
</dbReference>
<protein>
    <recommendedName>
        <fullName evidence="2 5">peptidylprolyl isomerase</fullName>
        <ecNumber evidence="2 5">5.2.1.8</ecNumber>
    </recommendedName>
</protein>
<dbReference type="InterPro" id="IPR050689">
    <property type="entry name" value="FKBP-type_PPIase"/>
</dbReference>
<keyword evidence="7" id="KW-1133">Transmembrane helix</keyword>
<comment type="catalytic activity">
    <reaction evidence="1 5">
        <text>[protein]-peptidylproline (omega=180) = [protein]-peptidylproline (omega=0)</text>
        <dbReference type="Rhea" id="RHEA:16237"/>
        <dbReference type="Rhea" id="RHEA-COMP:10747"/>
        <dbReference type="Rhea" id="RHEA-COMP:10748"/>
        <dbReference type="ChEBI" id="CHEBI:83833"/>
        <dbReference type="ChEBI" id="CHEBI:83834"/>
        <dbReference type="EC" id="5.2.1.8"/>
    </reaction>
</comment>
<gene>
    <name evidence="10" type="ORF">PF001_g9269</name>
    <name evidence="9" type="ORF">PF006_g12791</name>
</gene>
<keyword evidence="7" id="KW-0812">Transmembrane</keyword>
<dbReference type="PANTHER" id="PTHR10516">
    <property type="entry name" value="PEPTIDYL-PROLYL CIS-TRANS ISOMERASE"/>
    <property type="match status" value="1"/>
</dbReference>
<dbReference type="Proteomes" id="UP000437068">
    <property type="component" value="Unassembled WGS sequence"/>
</dbReference>
<evidence type="ECO:0000256" key="4">
    <source>
        <dbReference type="ARBA" id="ARBA00023235"/>
    </source>
</evidence>
<dbReference type="AlphaFoldDB" id="A0A6A4DT95"/>
<evidence type="ECO:0000313" key="11">
    <source>
        <dbReference type="Proteomes" id="UP000437068"/>
    </source>
</evidence>
<evidence type="ECO:0000313" key="10">
    <source>
        <dbReference type="EMBL" id="KAE9312369.1"/>
    </source>
</evidence>
<dbReference type="PROSITE" id="PS50059">
    <property type="entry name" value="FKBP_PPIASE"/>
    <property type="match status" value="1"/>
</dbReference>
<evidence type="ECO:0000313" key="9">
    <source>
        <dbReference type="EMBL" id="KAE9142069.1"/>
    </source>
</evidence>
<dbReference type="Proteomes" id="UP000440732">
    <property type="component" value="Unassembled WGS sequence"/>
</dbReference>